<keyword evidence="4" id="KW-1185">Reference proteome</keyword>
<comment type="caution">
    <text evidence="3">The sequence shown here is derived from an EMBL/GenBank/DDBJ whole genome shotgun (WGS) entry which is preliminary data.</text>
</comment>
<dbReference type="EMBL" id="JAULSW010000002">
    <property type="protein sequence ID" value="KAK3390695.1"/>
    <property type="molecule type" value="Genomic_DNA"/>
</dbReference>
<sequence length="145" mass="15855">MAVSAASPRYTSPSLPPPSAVAALAALALGDDPYRHHGRRVGHHEWVGGPPQPLQPLAHGLRAEPERVRQLPFFDQGSDAVHLGALVEAVRHPQTVRAVEEANLVDEVDDLAARLEEEDDALDERHRGEPGVIRLKFRRKLMPPG</sequence>
<dbReference type="AlphaFoldDB" id="A0AAE0NZW5"/>
<evidence type="ECO:0000256" key="2">
    <source>
        <dbReference type="SAM" id="MobiDB-lite"/>
    </source>
</evidence>
<dbReference type="Proteomes" id="UP001285441">
    <property type="component" value="Unassembled WGS sequence"/>
</dbReference>
<accession>A0AAE0NZW5</accession>
<keyword evidence="1" id="KW-0175">Coiled coil</keyword>
<evidence type="ECO:0000313" key="3">
    <source>
        <dbReference type="EMBL" id="KAK3390695.1"/>
    </source>
</evidence>
<feature type="coiled-coil region" evidence="1">
    <location>
        <begin position="98"/>
        <end position="125"/>
    </location>
</feature>
<organism evidence="3 4">
    <name type="scientific">Podospora didyma</name>
    <dbReference type="NCBI Taxonomy" id="330526"/>
    <lineage>
        <taxon>Eukaryota</taxon>
        <taxon>Fungi</taxon>
        <taxon>Dikarya</taxon>
        <taxon>Ascomycota</taxon>
        <taxon>Pezizomycotina</taxon>
        <taxon>Sordariomycetes</taxon>
        <taxon>Sordariomycetidae</taxon>
        <taxon>Sordariales</taxon>
        <taxon>Podosporaceae</taxon>
        <taxon>Podospora</taxon>
    </lineage>
</organism>
<protein>
    <submittedName>
        <fullName evidence="3">Uncharacterized protein</fullName>
    </submittedName>
</protein>
<reference evidence="3" key="1">
    <citation type="journal article" date="2023" name="Mol. Phylogenet. Evol.">
        <title>Genome-scale phylogeny and comparative genomics of the fungal order Sordariales.</title>
        <authorList>
            <person name="Hensen N."/>
            <person name="Bonometti L."/>
            <person name="Westerberg I."/>
            <person name="Brannstrom I.O."/>
            <person name="Guillou S."/>
            <person name="Cros-Aarteil S."/>
            <person name="Calhoun S."/>
            <person name="Haridas S."/>
            <person name="Kuo A."/>
            <person name="Mondo S."/>
            <person name="Pangilinan J."/>
            <person name="Riley R."/>
            <person name="LaButti K."/>
            <person name="Andreopoulos B."/>
            <person name="Lipzen A."/>
            <person name="Chen C."/>
            <person name="Yan M."/>
            <person name="Daum C."/>
            <person name="Ng V."/>
            <person name="Clum A."/>
            <person name="Steindorff A."/>
            <person name="Ohm R.A."/>
            <person name="Martin F."/>
            <person name="Silar P."/>
            <person name="Natvig D.O."/>
            <person name="Lalanne C."/>
            <person name="Gautier V."/>
            <person name="Ament-Velasquez S.L."/>
            <person name="Kruys A."/>
            <person name="Hutchinson M.I."/>
            <person name="Powell A.J."/>
            <person name="Barry K."/>
            <person name="Miller A.N."/>
            <person name="Grigoriev I.V."/>
            <person name="Debuchy R."/>
            <person name="Gladieux P."/>
            <person name="Hiltunen Thoren M."/>
            <person name="Johannesson H."/>
        </authorList>
    </citation>
    <scope>NUCLEOTIDE SEQUENCE</scope>
    <source>
        <strain evidence="3">CBS 232.78</strain>
    </source>
</reference>
<gene>
    <name evidence="3" type="ORF">B0H63DRAFT_446793</name>
</gene>
<reference evidence="3" key="2">
    <citation type="submission" date="2023-06" db="EMBL/GenBank/DDBJ databases">
        <authorList>
            <consortium name="Lawrence Berkeley National Laboratory"/>
            <person name="Haridas S."/>
            <person name="Hensen N."/>
            <person name="Bonometti L."/>
            <person name="Westerberg I."/>
            <person name="Brannstrom I.O."/>
            <person name="Guillou S."/>
            <person name="Cros-Aarteil S."/>
            <person name="Calhoun S."/>
            <person name="Kuo A."/>
            <person name="Mondo S."/>
            <person name="Pangilinan J."/>
            <person name="Riley R."/>
            <person name="LaButti K."/>
            <person name="Andreopoulos B."/>
            <person name="Lipzen A."/>
            <person name="Chen C."/>
            <person name="Yanf M."/>
            <person name="Daum C."/>
            <person name="Ng V."/>
            <person name="Clum A."/>
            <person name="Steindorff A."/>
            <person name="Ohm R."/>
            <person name="Martin F."/>
            <person name="Silar P."/>
            <person name="Natvig D."/>
            <person name="Lalanne C."/>
            <person name="Gautier V."/>
            <person name="Ament-velasquez S.L."/>
            <person name="Kruys A."/>
            <person name="Hutchinson M.I."/>
            <person name="Powell A.J."/>
            <person name="Barry K."/>
            <person name="Miller A.N."/>
            <person name="Grigoriev I.V."/>
            <person name="Debuchy R."/>
            <person name="Gladieux P."/>
            <person name="Thoren M.H."/>
            <person name="Johannesson H."/>
        </authorList>
    </citation>
    <scope>NUCLEOTIDE SEQUENCE</scope>
    <source>
        <strain evidence="3">CBS 232.78</strain>
    </source>
</reference>
<evidence type="ECO:0000256" key="1">
    <source>
        <dbReference type="SAM" id="Coils"/>
    </source>
</evidence>
<proteinExistence type="predicted"/>
<evidence type="ECO:0000313" key="4">
    <source>
        <dbReference type="Proteomes" id="UP001285441"/>
    </source>
</evidence>
<feature type="region of interest" description="Disordered" evidence="2">
    <location>
        <begin position="33"/>
        <end position="58"/>
    </location>
</feature>
<name>A0AAE0NZW5_9PEZI</name>